<reference evidence="2 3" key="2">
    <citation type="submission" date="2018-11" db="EMBL/GenBank/DDBJ databases">
        <authorList>
            <consortium name="Pathogen Informatics"/>
        </authorList>
    </citation>
    <scope>NUCLEOTIDE SEQUENCE [LARGE SCALE GENOMIC DNA]</scope>
</reference>
<dbReference type="WBParaSite" id="HDID_0000480401-mRNA-1">
    <property type="protein sequence ID" value="HDID_0000480401-mRNA-1"/>
    <property type="gene ID" value="HDID_0000480401"/>
</dbReference>
<proteinExistence type="predicted"/>
<evidence type="ECO:0000256" key="1">
    <source>
        <dbReference type="SAM" id="MobiDB-lite"/>
    </source>
</evidence>
<feature type="compositionally biased region" description="Low complexity" evidence="1">
    <location>
        <begin position="333"/>
        <end position="365"/>
    </location>
</feature>
<evidence type="ECO:0000313" key="4">
    <source>
        <dbReference type="WBParaSite" id="HDID_0000480401-mRNA-1"/>
    </source>
</evidence>
<dbReference type="AlphaFoldDB" id="A0A0R3SIN9"/>
<dbReference type="PANTHER" id="PTHR12975">
    <property type="entry name" value="TRANSPORT PROTEIN TRAPP"/>
    <property type="match status" value="1"/>
</dbReference>
<dbReference type="PANTHER" id="PTHR12975:SF6">
    <property type="entry name" value="TRAFFICKING PROTEIN PARTICLE COMPLEX SUBUNIT 8"/>
    <property type="match status" value="1"/>
</dbReference>
<dbReference type="STRING" id="6216.A0A0R3SIN9"/>
<name>A0A0R3SIN9_HYMDI</name>
<sequence length="722" mass="82213">MTDCSLTGESFVNFVFTPTIGILSTQDVDNFLAPNNLTFTELLSPFTENLKDVFMKDGNNIVHMVKKLCVRFENINAPFNPLNHPESLIQPSHFPAKSPTPFSLNGRNINIPFAAPWFEMWRHLFISKLGRYEHEFLTRYLGCIFVVSTRNHDPLNAFSSLVQQQFQLAKSQPNRWFSQSQFIKFFVLVNDSDMMFPTDSSKVFKSIGATYGNANCYFLNLSPTSLNSTAVDEPVKDIWMPYLLPQGLNQTEVNGNPSVLKPQITSPHGEKLSPNDHEKIRAFVEDFVSRILVPWTETTIRLLNEQTSHRLRKTRGFFSVTRKLFSQTNLNDSTTPSLVSSQSDSSVSLLDSSSNTSNSSSLTSSYPDDAPEQQMRRLADLLFLFQQYESAHQIYDLLKKDFKQRSAWLHYAGTQEMSAMSTYLQGAVSQRQYPQHQMDDAIITYVTKCKNLDLALRAVLLHTEALKSRELFAEMAVCFIRLADIHGYLTGGLLLEQAAFCSLRGKRPQLRHFAMRLALAGVRFARAKQPHLSARSFSLALEILSPSKSFEIGWTLALDHINENLARQQVLLNQPKEALESLWHLLSPGSSQLEPVQTRFLREFLTILNQVKSSDNLNPEWPELRLPVFDKQHIKVMLGTPVRKTDEDTPIEARGTAFSDDEHDDAEDFRIYTTQRATLPHNFTSQLFPTLVSPTDIPAWMVAKDSSTLESKFFYEQYDQIS</sequence>
<accession>A0A0R3SIN9</accession>
<dbReference type="EMBL" id="UYSG01002025">
    <property type="protein sequence ID" value="VDL55801.1"/>
    <property type="molecule type" value="Genomic_DNA"/>
</dbReference>
<dbReference type="Proteomes" id="UP000274504">
    <property type="component" value="Unassembled WGS sequence"/>
</dbReference>
<dbReference type="OrthoDB" id="203724at2759"/>
<protein>
    <submittedName>
        <fullName evidence="4">Trafficking protein particle complex subunit 8</fullName>
    </submittedName>
</protein>
<evidence type="ECO:0000313" key="2">
    <source>
        <dbReference type="EMBL" id="VDL55801.1"/>
    </source>
</evidence>
<evidence type="ECO:0000313" key="3">
    <source>
        <dbReference type="Proteomes" id="UP000274504"/>
    </source>
</evidence>
<dbReference type="Pfam" id="PF12739">
    <property type="entry name" value="TRAPPC-Trs85"/>
    <property type="match status" value="1"/>
</dbReference>
<dbReference type="InterPro" id="IPR024420">
    <property type="entry name" value="TRAPP_III_complex_Trs85"/>
</dbReference>
<organism evidence="4">
    <name type="scientific">Hymenolepis diminuta</name>
    <name type="common">Rat tapeworm</name>
    <dbReference type="NCBI Taxonomy" id="6216"/>
    <lineage>
        <taxon>Eukaryota</taxon>
        <taxon>Metazoa</taxon>
        <taxon>Spiralia</taxon>
        <taxon>Lophotrochozoa</taxon>
        <taxon>Platyhelminthes</taxon>
        <taxon>Cestoda</taxon>
        <taxon>Eucestoda</taxon>
        <taxon>Cyclophyllidea</taxon>
        <taxon>Hymenolepididae</taxon>
        <taxon>Hymenolepis</taxon>
    </lineage>
</organism>
<dbReference type="GO" id="GO:1990072">
    <property type="term" value="C:TRAPPIII protein complex"/>
    <property type="evidence" value="ECO:0007669"/>
    <property type="project" value="TreeGrafter"/>
</dbReference>
<reference evidence="4" key="1">
    <citation type="submission" date="2017-02" db="UniProtKB">
        <authorList>
            <consortium name="WormBaseParasite"/>
        </authorList>
    </citation>
    <scope>IDENTIFICATION</scope>
</reference>
<gene>
    <name evidence="2" type="ORF">HDID_LOCUS4802</name>
</gene>
<feature type="region of interest" description="Disordered" evidence="1">
    <location>
        <begin position="331"/>
        <end position="369"/>
    </location>
</feature>